<dbReference type="Proteomes" id="UP001057402">
    <property type="component" value="Chromosome 4"/>
</dbReference>
<dbReference type="EMBL" id="CM042883">
    <property type="protein sequence ID" value="KAI4377153.1"/>
    <property type="molecule type" value="Genomic_DNA"/>
</dbReference>
<reference evidence="2" key="1">
    <citation type="journal article" date="2023" name="Front. Plant Sci.">
        <title>Chromosomal-level genome assembly of Melastoma candidum provides insights into trichome evolution.</title>
        <authorList>
            <person name="Zhong Y."/>
            <person name="Wu W."/>
            <person name="Sun C."/>
            <person name="Zou P."/>
            <person name="Liu Y."/>
            <person name="Dai S."/>
            <person name="Zhou R."/>
        </authorList>
    </citation>
    <scope>NUCLEOTIDE SEQUENCE [LARGE SCALE GENOMIC DNA]</scope>
</reference>
<keyword evidence="2" id="KW-1185">Reference proteome</keyword>
<proteinExistence type="predicted"/>
<organism evidence="1 2">
    <name type="scientific">Melastoma candidum</name>
    <dbReference type="NCBI Taxonomy" id="119954"/>
    <lineage>
        <taxon>Eukaryota</taxon>
        <taxon>Viridiplantae</taxon>
        <taxon>Streptophyta</taxon>
        <taxon>Embryophyta</taxon>
        <taxon>Tracheophyta</taxon>
        <taxon>Spermatophyta</taxon>
        <taxon>Magnoliopsida</taxon>
        <taxon>eudicotyledons</taxon>
        <taxon>Gunneridae</taxon>
        <taxon>Pentapetalae</taxon>
        <taxon>rosids</taxon>
        <taxon>malvids</taxon>
        <taxon>Myrtales</taxon>
        <taxon>Melastomataceae</taxon>
        <taxon>Melastomatoideae</taxon>
        <taxon>Melastomateae</taxon>
        <taxon>Melastoma</taxon>
    </lineage>
</organism>
<gene>
    <name evidence="1" type="ORF">MLD38_014833</name>
</gene>
<comment type="caution">
    <text evidence="1">The sequence shown here is derived from an EMBL/GenBank/DDBJ whole genome shotgun (WGS) entry which is preliminary data.</text>
</comment>
<evidence type="ECO:0000313" key="1">
    <source>
        <dbReference type="EMBL" id="KAI4377153.1"/>
    </source>
</evidence>
<accession>A0ACB9RF79</accession>
<protein>
    <submittedName>
        <fullName evidence="1">Uncharacterized protein</fullName>
    </submittedName>
</protein>
<sequence length="293" mass="31697">MAGEDEEVVSLELPAPPGWLKKYIIKKGGTPKKNEIIFTAPTGEEITSRKQLDQYLKQHPGGPTIAEFDWGTGETPRRSVRISEKVKATPPRESESPKKRSRKSSALKKDNESAAPEGTDEGKEVEMQDADKIEKVSAETDNEKEAKDEKQDKSKEEATDAVVETARDKESVEAADATKTGDDNTDAGLDQNGKDAGSSEPEKEEQAKMDVEEKNQAENAIKPDVLDVKEAEDGKKVEENDKEAEPEVKESTAPNRTEGCGNKVAAVSEPGKEVEGEGIENGSHGNVPAGIKA</sequence>
<evidence type="ECO:0000313" key="2">
    <source>
        <dbReference type="Proteomes" id="UP001057402"/>
    </source>
</evidence>
<name>A0ACB9RF79_9MYRT</name>